<dbReference type="RefSeq" id="WP_377369451.1">
    <property type="nucleotide sequence ID" value="NZ_JAOTJD010000013.1"/>
</dbReference>
<dbReference type="NCBIfam" id="NF004795">
    <property type="entry name" value="PRK06143.1"/>
    <property type="match status" value="1"/>
</dbReference>
<name>A0ABW6CMN6_9CAUL</name>
<organism evidence="2 3">
    <name type="scientific">Phenylobacterium ferrooxidans</name>
    <dbReference type="NCBI Taxonomy" id="2982689"/>
    <lineage>
        <taxon>Bacteria</taxon>
        <taxon>Pseudomonadati</taxon>
        <taxon>Pseudomonadota</taxon>
        <taxon>Alphaproteobacteria</taxon>
        <taxon>Caulobacterales</taxon>
        <taxon>Caulobacteraceae</taxon>
        <taxon>Phenylobacterium</taxon>
    </lineage>
</organism>
<dbReference type="PANTHER" id="PTHR11941:SF171">
    <property type="entry name" value="SD19268P"/>
    <property type="match status" value="1"/>
</dbReference>
<dbReference type="EMBL" id="JAOTJD010000013">
    <property type="protein sequence ID" value="MFD3264064.1"/>
    <property type="molecule type" value="Genomic_DNA"/>
</dbReference>
<keyword evidence="3" id="KW-1185">Reference proteome</keyword>
<dbReference type="InterPro" id="IPR029045">
    <property type="entry name" value="ClpP/crotonase-like_dom_sf"/>
</dbReference>
<proteinExistence type="inferred from homology"/>
<dbReference type="Proteomes" id="UP001598130">
    <property type="component" value="Unassembled WGS sequence"/>
</dbReference>
<dbReference type="InterPro" id="IPR001753">
    <property type="entry name" value="Enoyl-CoA_hydra/iso"/>
</dbReference>
<comment type="similarity">
    <text evidence="1">Belongs to the enoyl-CoA hydratase/isomerase family.</text>
</comment>
<dbReference type="Gene3D" id="3.90.226.10">
    <property type="entry name" value="2-enoyl-CoA Hydratase, Chain A, domain 1"/>
    <property type="match status" value="1"/>
</dbReference>
<protein>
    <submittedName>
        <fullName evidence="2">Enoyl-CoA hydratase</fullName>
    </submittedName>
</protein>
<reference evidence="2 3" key="1">
    <citation type="submission" date="2022-09" db="EMBL/GenBank/DDBJ databases">
        <title>New species of Phenylobacterium.</title>
        <authorList>
            <person name="Mieszkin S."/>
        </authorList>
    </citation>
    <scope>NUCLEOTIDE SEQUENCE [LARGE SCALE GENOMIC DNA]</scope>
    <source>
        <strain evidence="2 3">HK31-G</strain>
    </source>
</reference>
<dbReference type="Pfam" id="PF00378">
    <property type="entry name" value="ECH_1"/>
    <property type="match status" value="1"/>
</dbReference>
<dbReference type="CDD" id="cd06558">
    <property type="entry name" value="crotonase-like"/>
    <property type="match status" value="1"/>
</dbReference>
<evidence type="ECO:0000313" key="2">
    <source>
        <dbReference type="EMBL" id="MFD3264064.1"/>
    </source>
</evidence>
<evidence type="ECO:0000313" key="3">
    <source>
        <dbReference type="Proteomes" id="UP001598130"/>
    </source>
</evidence>
<comment type="caution">
    <text evidence="2">The sequence shown here is derived from an EMBL/GenBank/DDBJ whole genome shotgun (WGS) entry which is preliminary data.</text>
</comment>
<dbReference type="SUPFAM" id="SSF52096">
    <property type="entry name" value="ClpP/crotonase"/>
    <property type="match status" value="1"/>
</dbReference>
<gene>
    <name evidence="2" type="ORF">OCL97_08835</name>
</gene>
<dbReference type="PANTHER" id="PTHR11941">
    <property type="entry name" value="ENOYL-COA HYDRATASE-RELATED"/>
    <property type="match status" value="1"/>
</dbReference>
<evidence type="ECO:0000256" key="1">
    <source>
        <dbReference type="ARBA" id="ARBA00005254"/>
    </source>
</evidence>
<sequence>MSGEVRIEIEARVGGACVAHVTLDNAGKLNTLNSALMKEFAVRIGALAKDEHLRAVVLTGAGDRAFIGGADIDEMAGLDAGSARAFITRVHRCCEVLRDLPVPVIGRINGYALGAGMEVAAACDLRVAADSAVFGMPEVKLGIPSVVEAALLPSLVGWGRTRQMLLLGETFSAAEAETWGLVEAVVPTEGLDAQVEAWLTSLLAAEPAAVRLQKALIRRWEDLPMKDAIAAGIDAFEAAWTTDAPARSMAEFQANRAARRTNR</sequence>
<accession>A0ABW6CMN6</accession>